<organism evidence="1 2">
    <name type="scientific">Aspergillus candidus</name>
    <dbReference type="NCBI Taxonomy" id="41067"/>
    <lineage>
        <taxon>Eukaryota</taxon>
        <taxon>Fungi</taxon>
        <taxon>Dikarya</taxon>
        <taxon>Ascomycota</taxon>
        <taxon>Pezizomycotina</taxon>
        <taxon>Eurotiomycetes</taxon>
        <taxon>Eurotiomycetidae</taxon>
        <taxon>Eurotiales</taxon>
        <taxon>Aspergillaceae</taxon>
        <taxon>Aspergillus</taxon>
        <taxon>Aspergillus subgen. Circumdati</taxon>
    </lineage>
</organism>
<dbReference type="OrthoDB" id="10355165at2759"/>
<reference evidence="1 2" key="1">
    <citation type="submission" date="2017-12" db="EMBL/GenBank/DDBJ databases">
        <authorList>
            <consortium name="DOE Joint Genome Institute"/>
            <person name="Haridas S."/>
            <person name="Kjaerbolling I."/>
            <person name="Vesth T.C."/>
            <person name="Frisvad J.C."/>
            <person name="Nybo J.L."/>
            <person name="Theobald S."/>
            <person name="Kuo A."/>
            <person name="Bowyer P."/>
            <person name="Matsuda Y."/>
            <person name="Mondo S."/>
            <person name="Lyhne E.K."/>
            <person name="Kogle M.E."/>
            <person name="Clum A."/>
            <person name="Lipzen A."/>
            <person name="Salamov A."/>
            <person name="Ngan C.Y."/>
            <person name="Daum C."/>
            <person name="Chiniquy J."/>
            <person name="Barry K."/>
            <person name="LaButti K."/>
            <person name="Simmons B.A."/>
            <person name="Magnuson J.K."/>
            <person name="Mortensen U.H."/>
            <person name="Larsen T.O."/>
            <person name="Grigoriev I.V."/>
            <person name="Baker S.E."/>
            <person name="Andersen M.R."/>
            <person name="Nordberg H.P."/>
            <person name="Cantor M.N."/>
            <person name="Hua S.X."/>
        </authorList>
    </citation>
    <scope>NUCLEOTIDE SEQUENCE [LARGE SCALE GENOMIC DNA]</scope>
    <source>
        <strain evidence="1 2">CBS 102.13</strain>
    </source>
</reference>
<protein>
    <submittedName>
        <fullName evidence="1">Uncharacterized protein</fullName>
    </submittedName>
</protein>
<dbReference type="EMBL" id="KZ559223">
    <property type="protein sequence ID" value="PLB33175.1"/>
    <property type="molecule type" value="Genomic_DNA"/>
</dbReference>
<dbReference type="GeneID" id="36521827"/>
<keyword evidence="2" id="KW-1185">Reference proteome</keyword>
<name>A0A2I2EXR6_ASPCN</name>
<evidence type="ECO:0000313" key="1">
    <source>
        <dbReference type="EMBL" id="PLB33175.1"/>
    </source>
</evidence>
<proteinExistence type="predicted"/>
<sequence length="121" mass="14014">MENQRVSVMRKAGSRCWEATPVWLRRECNIPPYDPAEDEPTSPQYPRQTLNWPRKWQCPEPRQPIFLPLSRLVFCIGRSLTNRRDTCRSATFDRHMAPCQMIPYQNNVPITGGGQALAGRD</sequence>
<gene>
    <name evidence="1" type="ORF">BDW47DRAFT_114489</name>
</gene>
<dbReference type="RefSeq" id="XP_024667187.1">
    <property type="nucleotide sequence ID" value="XM_024814667.1"/>
</dbReference>
<dbReference type="AlphaFoldDB" id="A0A2I2EXR6"/>
<accession>A0A2I2EXR6</accession>
<evidence type="ECO:0000313" key="2">
    <source>
        <dbReference type="Proteomes" id="UP000234585"/>
    </source>
</evidence>
<dbReference type="Proteomes" id="UP000234585">
    <property type="component" value="Unassembled WGS sequence"/>
</dbReference>